<evidence type="ECO:0000313" key="8">
    <source>
        <dbReference type="EMBL" id="PDP44862.1"/>
    </source>
</evidence>
<evidence type="ECO:0000313" key="11">
    <source>
        <dbReference type="Proteomes" id="UP000219259"/>
    </source>
</evidence>
<dbReference type="GO" id="GO:0005886">
    <property type="term" value="C:plasma membrane"/>
    <property type="evidence" value="ECO:0007669"/>
    <property type="project" value="UniProtKB-SubCell"/>
</dbReference>
<evidence type="ECO:0000313" key="9">
    <source>
        <dbReference type="EMBL" id="SCQ19590.1"/>
    </source>
</evidence>
<dbReference type="InterPro" id="IPR027379">
    <property type="entry name" value="CLS_N"/>
</dbReference>
<keyword evidence="5 6" id="KW-0472">Membrane</keyword>
<keyword evidence="2" id="KW-1003">Cell membrane</keyword>
<proteinExistence type="predicted"/>
<reference evidence="9 10" key="1">
    <citation type="submission" date="2016-09" db="EMBL/GenBank/DDBJ databases">
        <authorList>
            <person name="Capua I."/>
            <person name="De Benedictis P."/>
            <person name="Joannis T."/>
            <person name="Lombin L.H."/>
            <person name="Cattoli G."/>
        </authorList>
    </citation>
    <scope>NUCLEOTIDE SEQUENCE [LARGE SCALE GENOMIC DNA]</scope>
    <source>
        <strain evidence="9 10">UB20</strain>
    </source>
</reference>
<accession>A0A1D3UHG0</accession>
<organism evidence="9 10">
    <name type="scientific">Tannerella forsythia</name>
    <name type="common">Bacteroides forsythus</name>
    <dbReference type="NCBI Taxonomy" id="28112"/>
    <lineage>
        <taxon>Bacteria</taxon>
        <taxon>Pseudomonadati</taxon>
        <taxon>Bacteroidota</taxon>
        <taxon>Bacteroidia</taxon>
        <taxon>Bacteroidales</taxon>
        <taxon>Tannerellaceae</taxon>
        <taxon>Tannerella</taxon>
    </lineage>
</organism>
<feature type="transmembrane region" description="Helical" evidence="6">
    <location>
        <begin position="38"/>
        <end position="58"/>
    </location>
</feature>
<reference evidence="8 11" key="2">
    <citation type="submission" date="2017-09" db="EMBL/GenBank/DDBJ databases">
        <title>Phase variable restriction modification systems are present in the genome sequences of periodontal pathogens Prevotella intermedia, Tannerella forsythia and Porphyromonas gingivalis.</title>
        <authorList>
            <person name="Haigh R.D."/>
            <person name="Crawford L."/>
            <person name="Ralph J."/>
            <person name="Wanford J."/>
            <person name="Vartoukian S.R."/>
            <person name="Hijazib K."/>
            <person name="Wade W."/>
            <person name="Oggioni M.R."/>
        </authorList>
    </citation>
    <scope>NUCLEOTIDE SEQUENCE [LARGE SCALE GENOMIC DNA]</scope>
    <source>
        <strain evidence="8 11">WW11663</strain>
    </source>
</reference>
<evidence type="ECO:0000256" key="4">
    <source>
        <dbReference type="ARBA" id="ARBA00022989"/>
    </source>
</evidence>
<name>A0A1D3UHG0_TANFO</name>
<dbReference type="RefSeq" id="WP_014224653.1">
    <property type="nucleotide sequence ID" value="NZ_CAUQHC010000020.1"/>
</dbReference>
<evidence type="ECO:0000313" key="10">
    <source>
        <dbReference type="Proteomes" id="UP000182057"/>
    </source>
</evidence>
<dbReference type="GeneID" id="95971877"/>
<keyword evidence="4 6" id="KW-1133">Transmembrane helix</keyword>
<evidence type="ECO:0000256" key="5">
    <source>
        <dbReference type="ARBA" id="ARBA00023136"/>
    </source>
</evidence>
<dbReference type="AlphaFoldDB" id="A0A1D3UHG0"/>
<evidence type="ECO:0000256" key="3">
    <source>
        <dbReference type="ARBA" id="ARBA00022692"/>
    </source>
</evidence>
<keyword evidence="3 6" id="KW-0812">Transmembrane</keyword>
<dbReference type="EMBL" id="NSLJ01000003">
    <property type="protein sequence ID" value="PDP44862.1"/>
    <property type="molecule type" value="Genomic_DNA"/>
</dbReference>
<sequence>MERQLFNLIVLSLIIAADCLAIYDLLRYEKKRSVLYKVVMVCLILLLPLLGVSIYYAIKNRHLRRRCSV</sequence>
<evidence type="ECO:0000256" key="6">
    <source>
        <dbReference type="SAM" id="Phobius"/>
    </source>
</evidence>
<dbReference type="Proteomes" id="UP000219259">
    <property type="component" value="Unassembled WGS sequence"/>
</dbReference>
<feature type="transmembrane region" description="Helical" evidence="6">
    <location>
        <begin position="6"/>
        <end position="26"/>
    </location>
</feature>
<feature type="domain" description="Cardiolipin synthase N-terminal" evidence="7">
    <location>
        <begin position="17"/>
        <end position="58"/>
    </location>
</feature>
<dbReference type="EMBL" id="FMMM01000026">
    <property type="protein sequence ID" value="SCQ19590.1"/>
    <property type="molecule type" value="Genomic_DNA"/>
</dbReference>
<comment type="subcellular location">
    <subcellularLocation>
        <location evidence="1">Cell membrane</location>
        <topology evidence="1">Multi-pass membrane protein</topology>
    </subcellularLocation>
</comment>
<evidence type="ECO:0000259" key="7">
    <source>
        <dbReference type="Pfam" id="PF13396"/>
    </source>
</evidence>
<evidence type="ECO:0000256" key="2">
    <source>
        <dbReference type="ARBA" id="ARBA00022475"/>
    </source>
</evidence>
<dbReference type="Pfam" id="PF13396">
    <property type="entry name" value="PLDc_N"/>
    <property type="match status" value="1"/>
</dbReference>
<protein>
    <recommendedName>
        <fullName evidence="7">Cardiolipin synthase N-terminal domain-containing protein</fullName>
    </recommendedName>
</protein>
<gene>
    <name evidence="8" type="ORF">CLI86_01790</name>
    <name evidence="9" type="ORF">TFUB20_00756</name>
</gene>
<evidence type="ECO:0000256" key="1">
    <source>
        <dbReference type="ARBA" id="ARBA00004651"/>
    </source>
</evidence>
<dbReference type="Proteomes" id="UP000182057">
    <property type="component" value="Unassembled WGS sequence"/>
</dbReference>